<keyword evidence="4" id="KW-0408">Iron</keyword>
<dbReference type="InterPro" id="IPR036396">
    <property type="entry name" value="Cyt_P450_sf"/>
</dbReference>
<gene>
    <name evidence="5" type="ORF">PtA15_5A327</name>
</gene>
<dbReference type="Gene3D" id="1.10.630.10">
    <property type="entry name" value="Cytochrome P450"/>
    <property type="match status" value="1"/>
</dbReference>
<name>A0ABY7CI09_9BASI</name>
<dbReference type="Pfam" id="PF00067">
    <property type="entry name" value="p450"/>
    <property type="match status" value="1"/>
</dbReference>
<evidence type="ECO:0000313" key="6">
    <source>
        <dbReference type="Proteomes" id="UP001164743"/>
    </source>
</evidence>
<proteinExistence type="inferred from homology"/>
<evidence type="ECO:0000256" key="4">
    <source>
        <dbReference type="ARBA" id="ARBA00023004"/>
    </source>
</evidence>
<evidence type="ECO:0000256" key="1">
    <source>
        <dbReference type="ARBA" id="ARBA00010617"/>
    </source>
</evidence>
<keyword evidence="6" id="KW-1185">Reference proteome</keyword>
<dbReference type="GeneID" id="77809971"/>
<keyword evidence="3" id="KW-0560">Oxidoreductase</keyword>
<dbReference type="InterPro" id="IPR001128">
    <property type="entry name" value="Cyt_P450"/>
</dbReference>
<dbReference type="SUPFAM" id="SSF48264">
    <property type="entry name" value="Cytochrome P450"/>
    <property type="match status" value="1"/>
</dbReference>
<keyword evidence="2" id="KW-0479">Metal-binding</keyword>
<dbReference type="EMBL" id="CP110425">
    <property type="protein sequence ID" value="WAQ84754.1"/>
    <property type="molecule type" value="Genomic_DNA"/>
</dbReference>
<organism evidence="5 6">
    <name type="scientific">Puccinia triticina</name>
    <dbReference type="NCBI Taxonomy" id="208348"/>
    <lineage>
        <taxon>Eukaryota</taxon>
        <taxon>Fungi</taxon>
        <taxon>Dikarya</taxon>
        <taxon>Basidiomycota</taxon>
        <taxon>Pucciniomycotina</taxon>
        <taxon>Pucciniomycetes</taxon>
        <taxon>Pucciniales</taxon>
        <taxon>Pucciniaceae</taxon>
        <taxon>Puccinia</taxon>
    </lineage>
</organism>
<dbReference type="Proteomes" id="UP001164743">
    <property type="component" value="Chromosome 5A"/>
</dbReference>
<sequence>MCHPADPATITTPASTRSTDGKIFEYELFVRVQKNGQSDSKMMRMSSKGRVVPMELNLDKLDFSLLKTLVIQHLGNIISPHQIVGIWHTCTIAWKRARQATSAIFSIKTFKTIIAPSANKSMDGLLDILKLTAKANHSIDFCDLFFRFTMDSFVQMTFGKDLGLLGTDYYDKGEASSPSKLSPVSIPFADAFDFAQDQIDFRFLAVRGWQLIEKLVGSIGKRMKASCCVLDDYAYSLIDERMASLAQSSDCGKK</sequence>
<comment type="similarity">
    <text evidence="1">Belongs to the cytochrome P450 family.</text>
</comment>
<dbReference type="PANTHER" id="PTHR24296">
    <property type="entry name" value="CYTOCHROME P450"/>
    <property type="match status" value="1"/>
</dbReference>
<evidence type="ECO:0000313" key="5">
    <source>
        <dbReference type="EMBL" id="WAQ84754.1"/>
    </source>
</evidence>
<evidence type="ECO:0000256" key="3">
    <source>
        <dbReference type="ARBA" id="ARBA00023002"/>
    </source>
</evidence>
<dbReference type="RefSeq" id="XP_053020309.1">
    <property type="nucleotide sequence ID" value="XM_053169076.1"/>
</dbReference>
<protein>
    <submittedName>
        <fullName evidence="5">Uncharacterized protein</fullName>
    </submittedName>
</protein>
<reference evidence="5" key="1">
    <citation type="submission" date="2022-10" db="EMBL/GenBank/DDBJ databases">
        <title>Puccinia triticina Genome sequencing and assembly.</title>
        <authorList>
            <person name="Li C."/>
        </authorList>
    </citation>
    <scope>NUCLEOTIDE SEQUENCE</scope>
    <source>
        <strain evidence="5">Pt15</strain>
    </source>
</reference>
<evidence type="ECO:0000256" key="2">
    <source>
        <dbReference type="ARBA" id="ARBA00022723"/>
    </source>
</evidence>
<accession>A0ABY7CI09</accession>